<evidence type="ECO:0000313" key="2">
    <source>
        <dbReference type="EMBL" id="KAF6156981.1"/>
    </source>
</evidence>
<keyword evidence="1" id="KW-0812">Transmembrane</keyword>
<keyword evidence="1" id="KW-0472">Membrane</keyword>
<dbReference type="EMBL" id="JACGCM010001289">
    <property type="protein sequence ID" value="KAF6156981.1"/>
    <property type="molecule type" value="Genomic_DNA"/>
</dbReference>
<feature type="transmembrane region" description="Helical" evidence="1">
    <location>
        <begin position="214"/>
        <end position="236"/>
    </location>
</feature>
<dbReference type="GO" id="GO:0009535">
    <property type="term" value="C:chloroplast thylakoid membrane"/>
    <property type="evidence" value="ECO:0007669"/>
    <property type="project" value="TreeGrafter"/>
</dbReference>
<evidence type="ECO:0000256" key="1">
    <source>
        <dbReference type="SAM" id="Phobius"/>
    </source>
</evidence>
<name>A0A7J7MQ23_9MAGN</name>
<gene>
    <name evidence="2" type="ORF">GIB67_039742</name>
</gene>
<accession>A0A7J7MQ23</accession>
<keyword evidence="1" id="KW-1133">Transmembrane helix</keyword>
<dbReference type="PANTHER" id="PTHR23076:SF58">
    <property type="entry name" value="INACTIVE ATP-DEPENDENT ZINC METALLOPROTEASE FTSHI 5, CHLOROPLASTIC-RELATED"/>
    <property type="match status" value="1"/>
</dbReference>
<organism evidence="2 3">
    <name type="scientific">Kingdonia uniflora</name>
    <dbReference type="NCBI Taxonomy" id="39325"/>
    <lineage>
        <taxon>Eukaryota</taxon>
        <taxon>Viridiplantae</taxon>
        <taxon>Streptophyta</taxon>
        <taxon>Embryophyta</taxon>
        <taxon>Tracheophyta</taxon>
        <taxon>Spermatophyta</taxon>
        <taxon>Magnoliopsida</taxon>
        <taxon>Ranunculales</taxon>
        <taxon>Circaeasteraceae</taxon>
        <taxon>Kingdonia</taxon>
    </lineage>
</organism>
<dbReference type="GO" id="GO:0006508">
    <property type="term" value="P:proteolysis"/>
    <property type="evidence" value="ECO:0007669"/>
    <property type="project" value="TreeGrafter"/>
</dbReference>
<dbReference type="PANTHER" id="PTHR23076">
    <property type="entry name" value="METALLOPROTEASE M41 FTSH"/>
    <property type="match status" value="1"/>
</dbReference>
<dbReference type="AlphaFoldDB" id="A0A7J7MQ23"/>
<proteinExistence type="predicted"/>
<keyword evidence="3" id="KW-1185">Reference proteome</keyword>
<evidence type="ECO:0000313" key="3">
    <source>
        <dbReference type="Proteomes" id="UP000541444"/>
    </source>
</evidence>
<feature type="transmembrane region" description="Helical" evidence="1">
    <location>
        <begin position="155"/>
        <end position="172"/>
    </location>
</feature>
<dbReference type="OrthoDB" id="2016434at2759"/>
<sequence>MQEDQPERILLDRDRVVAKTWYNEERNRWEMDLMAISYAISKKLVENVRIRHDWGAMYVALKGDAKNYYVDLKELETMFEDFGGFDGLYLKMLASGIPASVQFMWIPYSELNIRQQLLLPISLSYECLVGLWKSAIVSYVREWIFEKIQNINDDLVMIIVFPVVDFIIPFSVRMNLGMAWPEEAYETVGSTWYLKWQSEAEMKFKSKNTEGIRWFLWFVIRSILYGYVLFNVLLFLKKKIPRFLGYGPLRRDPNLRKLRRVEYFYKFKLRRKLLRKKDGVDPIASAFDQMKRVKNPPIQLKDFASVDSMREEINEVVAFLRNPRAFQEMGARAPRVSRSGPFPLKFEFLWIKAIS</sequence>
<comment type="caution">
    <text evidence="2">The sequence shown here is derived from an EMBL/GenBank/DDBJ whole genome shotgun (WGS) entry which is preliminary data.</text>
</comment>
<reference evidence="2 3" key="1">
    <citation type="journal article" date="2020" name="IScience">
        <title>Genome Sequencing of the Endangered Kingdonia uniflora (Circaeasteraceae, Ranunculales) Reveals Potential Mechanisms of Evolutionary Specialization.</title>
        <authorList>
            <person name="Sun Y."/>
            <person name="Deng T."/>
            <person name="Zhang A."/>
            <person name="Moore M.J."/>
            <person name="Landis J.B."/>
            <person name="Lin N."/>
            <person name="Zhang H."/>
            <person name="Zhang X."/>
            <person name="Huang J."/>
            <person name="Zhang X."/>
            <person name="Sun H."/>
            <person name="Wang H."/>
        </authorList>
    </citation>
    <scope>NUCLEOTIDE SEQUENCE [LARGE SCALE GENOMIC DNA]</scope>
    <source>
        <strain evidence="2">TB1705</strain>
        <tissue evidence="2">Leaf</tissue>
    </source>
</reference>
<dbReference type="Proteomes" id="UP000541444">
    <property type="component" value="Unassembled WGS sequence"/>
</dbReference>
<dbReference type="GO" id="GO:0004176">
    <property type="term" value="F:ATP-dependent peptidase activity"/>
    <property type="evidence" value="ECO:0007669"/>
    <property type="project" value="TreeGrafter"/>
</dbReference>
<protein>
    <submittedName>
        <fullName evidence="2">Uncharacterized protein</fullName>
    </submittedName>
</protein>